<organism evidence="8 9">
    <name type="scientific">Forsythia ovata</name>
    <dbReference type="NCBI Taxonomy" id="205694"/>
    <lineage>
        <taxon>Eukaryota</taxon>
        <taxon>Viridiplantae</taxon>
        <taxon>Streptophyta</taxon>
        <taxon>Embryophyta</taxon>
        <taxon>Tracheophyta</taxon>
        <taxon>Spermatophyta</taxon>
        <taxon>Magnoliopsida</taxon>
        <taxon>eudicotyledons</taxon>
        <taxon>Gunneridae</taxon>
        <taxon>Pentapetalae</taxon>
        <taxon>asterids</taxon>
        <taxon>lamiids</taxon>
        <taxon>Lamiales</taxon>
        <taxon>Oleaceae</taxon>
        <taxon>Forsythieae</taxon>
        <taxon>Forsythia</taxon>
    </lineage>
</organism>
<dbReference type="InterPro" id="IPR000961">
    <property type="entry name" value="AGC-kinase_C"/>
</dbReference>
<dbReference type="InterPro" id="IPR017892">
    <property type="entry name" value="Pkinase_C"/>
</dbReference>
<feature type="compositionally biased region" description="Polar residues" evidence="6">
    <location>
        <begin position="107"/>
        <end position="119"/>
    </location>
</feature>
<sequence length="134" mass="15469">MAQKKTQWTLCGPFGIDWNRIYHTEAAFIPEVNNELDTQNFEKFEEADIQALTSSKFGPWRKMISSKDVNFVGYTYKNFELKKKNTKPKRPTIKSLFEDETKASEGGSPSSQGSFQNLMPPQHEVPDKQNNKFE</sequence>
<feature type="compositionally biased region" description="Basic and acidic residues" evidence="6">
    <location>
        <begin position="124"/>
        <end position="134"/>
    </location>
</feature>
<dbReference type="GO" id="GO:0005524">
    <property type="term" value="F:ATP binding"/>
    <property type="evidence" value="ECO:0007669"/>
    <property type="project" value="UniProtKB-KW"/>
</dbReference>
<keyword evidence="3" id="KW-0547">Nucleotide-binding</keyword>
<evidence type="ECO:0000256" key="3">
    <source>
        <dbReference type="ARBA" id="ARBA00022741"/>
    </source>
</evidence>
<keyword evidence="9" id="KW-1185">Reference proteome</keyword>
<evidence type="ECO:0000256" key="6">
    <source>
        <dbReference type="SAM" id="MobiDB-lite"/>
    </source>
</evidence>
<feature type="region of interest" description="Disordered" evidence="6">
    <location>
        <begin position="87"/>
        <end position="134"/>
    </location>
</feature>
<evidence type="ECO:0000313" key="8">
    <source>
        <dbReference type="EMBL" id="KAL2514481.1"/>
    </source>
</evidence>
<evidence type="ECO:0000256" key="2">
    <source>
        <dbReference type="ARBA" id="ARBA00022679"/>
    </source>
</evidence>
<evidence type="ECO:0000259" key="7">
    <source>
        <dbReference type="PROSITE" id="PS51285"/>
    </source>
</evidence>
<evidence type="ECO:0000256" key="1">
    <source>
        <dbReference type="ARBA" id="ARBA00022527"/>
    </source>
</evidence>
<dbReference type="AlphaFoldDB" id="A0ABD1TP36"/>
<keyword evidence="4 8" id="KW-0418">Kinase</keyword>
<keyword evidence="1" id="KW-0723">Serine/threonine-protein kinase</keyword>
<dbReference type="EMBL" id="JBFOLJ010000008">
    <property type="protein sequence ID" value="KAL2514481.1"/>
    <property type="molecule type" value="Genomic_DNA"/>
</dbReference>
<accession>A0ABD1TP36</accession>
<gene>
    <name evidence="8" type="ORF">Fot_28452</name>
</gene>
<keyword evidence="5" id="KW-0067">ATP-binding</keyword>
<evidence type="ECO:0000256" key="5">
    <source>
        <dbReference type="ARBA" id="ARBA00022840"/>
    </source>
</evidence>
<keyword evidence="2" id="KW-0808">Transferase</keyword>
<protein>
    <submittedName>
        <fullName evidence="8">AGC kinase family protein</fullName>
    </submittedName>
</protein>
<dbReference type="PROSITE" id="PS51285">
    <property type="entry name" value="AGC_KINASE_CTER"/>
    <property type="match status" value="1"/>
</dbReference>
<comment type="caution">
    <text evidence="8">The sequence shown here is derived from an EMBL/GenBank/DDBJ whole genome shotgun (WGS) entry which is preliminary data.</text>
</comment>
<dbReference type="GO" id="GO:0004674">
    <property type="term" value="F:protein serine/threonine kinase activity"/>
    <property type="evidence" value="ECO:0007669"/>
    <property type="project" value="UniProtKB-KW"/>
</dbReference>
<evidence type="ECO:0000313" key="9">
    <source>
        <dbReference type="Proteomes" id="UP001604277"/>
    </source>
</evidence>
<dbReference type="Pfam" id="PF00433">
    <property type="entry name" value="Pkinase_C"/>
    <property type="match status" value="1"/>
</dbReference>
<evidence type="ECO:0000256" key="4">
    <source>
        <dbReference type="ARBA" id="ARBA00022777"/>
    </source>
</evidence>
<name>A0ABD1TP36_9LAMI</name>
<proteinExistence type="predicted"/>
<feature type="domain" description="AGC-kinase C-terminal" evidence="7">
    <location>
        <begin position="14"/>
        <end position="86"/>
    </location>
</feature>
<reference evidence="9" key="1">
    <citation type="submission" date="2024-07" db="EMBL/GenBank/DDBJ databases">
        <title>Two chromosome-level genome assemblies of Korean endemic species Abeliophyllum distichum and Forsythia ovata (Oleaceae).</title>
        <authorList>
            <person name="Jang H."/>
        </authorList>
    </citation>
    <scope>NUCLEOTIDE SEQUENCE [LARGE SCALE GENOMIC DNA]</scope>
</reference>
<dbReference type="SMART" id="SM00133">
    <property type="entry name" value="S_TK_X"/>
    <property type="match status" value="1"/>
</dbReference>
<dbReference type="Proteomes" id="UP001604277">
    <property type="component" value="Unassembled WGS sequence"/>
</dbReference>